<reference evidence="3 4" key="1">
    <citation type="journal article" date="2010" name="Cell">
        <title>The genome of Naegleria gruberi illuminates early eukaryotic versatility.</title>
        <authorList>
            <person name="Fritz-Laylin L.K."/>
            <person name="Prochnik S.E."/>
            <person name="Ginger M.L."/>
            <person name="Dacks J.B."/>
            <person name="Carpenter M.L."/>
            <person name="Field M.C."/>
            <person name="Kuo A."/>
            <person name="Paredez A."/>
            <person name="Chapman J."/>
            <person name="Pham J."/>
            <person name="Shu S."/>
            <person name="Neupane R."/>
            <person name="Cipriano M."/>
            <person name="Mancuso J."/>
            <person name="Tu H."/>
            <person name="Salamov A."/>
            <person name="Lindquist E."/>
            <person name="Shapiro H."/>
            <person name="Lucas S."/>
            <person name="Grigoriev I.V."/>
            <person name="Cande W.Z."/>
            <person name="Fulton C."/>
            <person name="Rokhsar D.S."/>
            <person name="Dawson S.C."/>
        </authorList>
    </citation>
    <scope>NUCLEOTIDE SEQUENCE [LARGE SCALE GENOMIC DNA]</scope>
    <source>
        <strain evidence="3 4">NEG-M</strain>
    </source>
</reference>
<feature type="compositionally biased region" description="Low complexity" evidence="1">
    <location>
        <begin position="414"/>
        <end position="431"/>
    </location>
</feature>
<feature type="region of interest" description="Disordered" evidence="1">
    <location>
        <begin position="377"/>
        <end position="396"/>
    </location>
</feature>
<feature type="compositionally biased region" description="Low complexity" evidence="1">
    <location>
        <begin position="379"/>
        <end position="396"/>
    </location>
</feature>
<organism evidence="4">
    <name type="scientific">Naegleria gruberi</name>
    <name type="common">Amoeba</name>
    <dbReference type="NCBI Taxonomy" id="5762"/>
    <lineage>
        <taxon>Eukaryota</taxon>
        <taxon>Discoba</taxon>
        <taxon>Heterolobosea</taxon>
        <taxon>Tetramitia</taxon>
        <taxon>Eutetramitia</taxon>
        <taxon>Vahlkampfiidae</taxon>
        <taxon>Naegleria</taxon>
    </lineage>
</organism>
<evidence type="ECO:0000313" key="4">
    <source>
        <dbReference type="Proteomes" id="UP000006671"/>
    </source>
</evidence>
<feature type="region of interest" description="Disordered" evidence="1">
    <location>
        <begin position="410"/>
        <end position="431"/>
    </location>
</feature>
<evidence type="ECO:0000259" key="2">
    <source>
        <dbReference type="Pfam" id="PF24929"/>
    </source>
</evidence>
<dbReference type="InterPro" id="IPR056651">
    <property type="entry name" value="GlfB-like_C"/>
</dbReference>
<dbReference type="AlphaFoldDB" id="D2VRS1"/>
<dbReference type="PANTHER" id="PTHR36127">
    <property type="entry name" value="EXPRESSED PROTEIN"/>
    <property type="match status" value="1"/>
</dbReference>
<accession>D2VRS1</accession>
<keyword evidence="4" id="KW-1185">Reference proteome</keyword>
<dbReference type="VEuPathDB" id="AmoebaDB:NAEGRDRAFT_51742"/>
<dbReference type="Pfam" id="PF24929">
    <property type="entry name" value="GlfB_C"/>
    <property type="match status" value="1"/>
</dbReference>
<dbReference type="KEGG" id="ngr:NAEGRDRAFT_51742"/>
<dbReference type="EMBL" id="GG738892">
    <property type="protein sequence ID" value="EFC40440.1"/>
    <property type="molecule type" value="Genomic_DNA"/>
</dbReference>
<dbReference type="Proteomes" id="UP000006671">
    <property type="component" value="Unassembled WGS sequence"/>
</dbReference>
<sequence>MINTTQQQQQPKSAKLLDATNKIQAILDKQFDKLPVTKDIPRLLKKIYLISPKTRSEQAEEAHDESLANQQQEDSWKHKTNISFNPENHSDLITPDDIPKEIIFYQFIESIVKDVLNSTDQFNLPTYEEYISHIDFNDHRTLNNYLMHAVKFGDLDLTTPTESEPPTGKDENKNHLLLLLKCCQQTIVINVLMGLREFTMKHKIHFKDARGAWRIYIGSDSPNISTSYSSFYVAHERSEQLYMKRLDWMQQYGISDEELVKLEENDPREQVNFAKAAMKQLFQFKWQIKLCFSKDVDGSDFTLTHVNISLLGIDYSNEDLTVSHQKYCEKEVSLLEQYFNMFKSQSQNVSSPMSASSDNVFTPSTLEFSKISLGSPFNSPRTPGTVSSPSTTVKPSPLTKHIVTTIASPEDNSESNTVVITNNNNNNNTTSSVVVENREQEKEVSETDTLIFKSSNKSSSTHNNFDNSQTQILKTREYGSTSSNHSDNVHISDISNENVLFCIPRSLLVAIPVVGSLFSKVSKSALSKEQDTEEKKLLDN</sequence>
<dbReference type="InParanoid" id="D2VRS1"/>
<evidence type="ECO:0000313" key="3">
    <source>
        <dbReference type="EMBL" id="EFC40440.1"/>
    </source>
</evidence>
<dbReference type="OMA" id="EYISHID"/>
<gene>
    <name evidence="3" type="ORF">NAEGRDRAFT_51742</name>
</gene>
<evidence type="ECO:0000256" key="1">
    <source>
        <dbReference type="SAM" id="MobiDB-lite"/>
    </source>
</evidence>
<feature type="domain" description="Ras guanine nucleotide exchange factor glfB-like C-terminal" evidence="2">
    <location>
        <begin position="19"/>
        <end position="324"/>
    </location>
</feature>
<proteinExistence type="predicted"/>
<dbReference type="RefSeq" id="XP_002673184.1">
    <property type="nucleotide sequence ID" value="XM_002673138.1"/>
</dbReference>
<dbReference type="GeneID" id="8851012"/>
<name>D2VRS1_NAEGR</name>
<protein>
    <submittedName>
        <fullName evidence="3">Predicted protein</fullName>
    </submittedName>
</protein>
<dbReference type="PANTHER" id="PTHR36127:SF1">
    <property type="entry name" value="COMM DOMAIN-CONTAINING PROTEIN"/>
    <property type="match status" value="1"/>
</dbReference>
<dbReference type="OrthoDB" id="10342085at2759"/>